<dbReference type="EMBL" id="JBBWWR010000007">
    <property type="protein sequence ID" value="KAK8963505.1"/>
    <property type="molecule type" value="Genomic_DNA"/>
</dbReference>
<evidence type="ECO:0000313" key="2">
    <source>
        <dbReference type="Proteomes" id="UP001412067"/>
    </source>
</evidence>
<sequence length="136" mass="15770">MTVDIEEEAIKSPRDYLPYDRDVEKRRQPSNLPPSAWFVKLIRLKEIFCIFLAVKGCSARYSHSLVIRHDTTETPNESHSLLMIAPKGSKKRSSSLLQDFPLHPPCTRSQSRVRNKDLLGQFFQDRTCLDDSIFFD</sequence>
<organism evidence="1 2">
    <name type="scientific">Platanthera guangdongensis</name>
    <dbReference type="NCBI Taxonomy" id="2320717"/>
    <lineage>
        <taxon>Eukaryota</taxon>
        <taxon>Viridiplantae</taxon>
        <taxon>Streptophyta</taxon>
        <taxon>Embryophyta</taxon>
        <taxon>Tracheophyta</taxon>
        <taxon>Spermatophyta</taxon>
        <taxon>Magnoliopsida</taxon>
        <taxon>Liliopsida</taxon>
        <taxon>Asparagales</taxon>
        <taxon>Orchidaceae</taxon>
        <taxon>Orchidoideae</taxon>
        <taxon>Orchideae</taxon>
        <taxon>Orchidinae</taxon>
        <taxon>Platanthera</taxon>
    </lineage>
</organism>
<protein>
    <submittedName>
        <fullName evidence="1">Uncharacterized protein</fullName>
    </submittedName>
</protein>
<dbReference type="Proteomes" id="UP001412067">
    <property type="component" value="Unassembled WGS sequence"/>
</dbReference>
<keyword evidence="2" id="KW-1185">Reference proteome</keyword>
<proteinExistence type="predicted"/>
<evidence type="ECO:0000313" key="1">
    <source>
        <dbReference type="EMBL" id="KAK8963505.1"/>
    </source>
</evidence>
<reference evidence="1 2" key="1">
    <citation type="journal article" date="2022" name="Nat. Plants">
        <title>Genomes of leafy and leafless Platanthera orchids illuminate the evolution of mycoheterotrophy.</title>
        <authorList>
            <person name="Li M.H."/>
            <person name="Liu K.W."/>
            <person name="Li Z."/>
            <person name="Lu H.C."/>
            <person name="Ye Q.L."/>
            <person name="Zhang D."/>
            <person name="Wang J.Y."/>
            <person name="Li Y.F."/>
            <person name="Zhong Z.M."/>
            <person name="Liu X."/>
            <person name="Yu X."/>
            <person name="Liu D.K."/>
            <person name="Tu X.D."/>
            <person name="Liu B."/>
            <person name="Hao Y."/>
            <person name="Liao X.Y."/>
            <person name="Jiang Y.T."/>
            <person name="Sun W.H."/>
            <person name="Chen J."/>
            <person name="Chen Y.Q."/>
            <person name="Ai Y."/>
            <person name="Zhai J.W."/>
            <person name="Wu S.S."/>
            <person name="Zhou Z."/>
            <person name="Hsiao Y.Y."/>
            <person name="Wu W.L."/>
            <person name="Chen Y.Y."/>
            <person name="Lin Y.F."/>
            <person name="Hsu J.L."/>
            <person name="Li C.Y."/>
            <person name="Wang Z.W."/>
            <person name="Zhao X."/>
            <person name="Zhong W.Y."/>
            <person name="Ma X.K."/>
            <person name="Ma L."/>
            <person name="Huang J."/>
            <person name="Chen G.Z."/>
            <person name="Huang M.Z."/>
            <person name="Huang L."/>
            <person name="Peng D.H."/>
            <person name="Luo Y.B."/>
            <person name="Zou S.Q."/>
            <person name="Chen S.P."/>
            <person name="Lan S."/>
            <person name="Tsai W.C."/>
            <person name="Van de Peer Y."/>
            <person name="Liu Z.J."/>
        </authorList>
    </citation>
    <scope>NUCLEOTIDE SEQUENCE [LARGE SCALE GENOMIC DNA]</scope>
    <source>
        <strain evidence="1">Lor288</strain>
    </source>
</reference>
<comment type="caution">
    <text evidence="1">The sequence shown here is derived from an EMBL/GenBank/DDBJ whole genome shotgun (WGS) entry which is preliminary data.</text>
</comment>
<accession>A0ABR2MHA6</accession>
<gene>
    <name evidence="1" type="ORF">KSP40_PGU004957</name>
</gene>
<name>A0ABR2MHA6_9ASPA</name>